<dbReference type="Proteomes" id="UP000050525">
    <property type="component" value="Unassembled WGS sequence"/>
</dbReference>
<dbReference type="EMBL" id="AKHW03004073">
    <property type="protein sequence ID" value="KYO31385.1"/>
    <property type="molecule type" value="Genomic_DNA"/>
</dbReference>
<organism evidence="1 2">
    <name type="scientific">Alligator mississippiensis</name>
    <name type="common">American alligator</name>
    <dbReference type="NCBI Taxonomy" id="8496"/>
    <lineage>
        <taxon>Eukaryota</taxon>
        <taxon>Metazoa</taxon>
        <taxon>Chordata</taxon>
        <taxon>Craniata</taxon>
        <taxon>Vertebrata</taxon>
        <taxon>Euteleostomi</taxon>
        <taxon>Archelosauria</taxon>
        <taxon>Archosauria</taxon>
        <taxon>Crocodylia</taxon>
        <taxon>Alligatoridae</taxon>
        <taxon>Alligatorinae</taxon>
        <taxon>Alligator</taxon>
    </lineage>
</organism>
<keyword evidence="2" id="KW-1185">Reference proteome</keyword>
<sequence length="105" mass="11938">MLKVGEDSERRKVTAWICSASPCVKIPEPAWQKAATKWPSWLPALLDSLVRSQQLLCWYPWRPRFPSPWPPPGTAKGSRNIEGERKQEVERGGICAEWMGKLVHG</sequence>
<accession>A0A151N427</accession>
<evidence type="ECO:0000313" key="1">
    <source>
        <dbReference type="EMBL" id="KYO31385.1"/>
    </source>
</evidence>
<evidence type="ECO:0000313" key="2">
    <source>
        <dbReference type="Proteomes" id="UP000050525"/>
    </source>
</evidence>
<proteinExistence type="predicted"/>
<gene>
    <name evidence="1" type="ORF">Y1Q_0005988</name>
</gene>
<name>A0A151N427_ALLMI</name>
<comment type="caution">
    <text evidence="1">The sequence shown here is derived from an EMBL/GenBank/DDBJ whole genome shotgun (WGS) entry which is preliminary data.</text>
</comment>
<dbReference type="AlphaFoldDB" id="A0A151N427"/>
<reference evidence="1 2" key="1">
    <citation type="journal article" date="2012" name="Genome Biol.">
        <title>Sequencing three crocodilian genomes to illuminate the evolution of archosaurs and amniotes.</title>
        <authorList>
            <person name="St John J.A."/>
            <person name="Braun E.L."/>
            <person name="Isberg S.R."/>
            <person name="Miles L.G."/>
            <person name="Chong A.Y."/>
            <person name="Gongora J."/>
            <person name="Dalzell P."/>
            <person name="Moran C."/>
            <person name="Bed'hom B."/>
            <person name="Abzhanov A."/>
            <person name="Burgess S.C."/>
            <person name="Cooksey A.M."/>
            <person name="Castoe T.A."/>
            <person name="Crawford N.G."/>
            <person name="Densmore L.D."/>
            <person name="Drew J.C."/>
            <person name="Edwards S.V."/>
            <person name="Faircloth B.C."/>
            <person name="Fujita M.K."/>
            <person name="Greenwold M.J."/>
            <person name="Hoffmann F.G."/>
            <person name="Howard J.M."/>
            <person name="Iguchi T."/>
            <person name="Janes D.E."/>
            <person name="Khan S.Y."/>
            <person name="Kohno S."/>
            <person name="de Koning A.J."/>
            <person name="Lance S.L."/>
            <person name="McCarthy F.M."/>
            <person name="McCormack J.E."/>
            <person name="Merchant M.E."/>
            <person name="Peterson D.G."/>
            <person name="Pollock D.D."/>
            <person name="Pourmand N."/>
            <person name="Raney B.J."/>
            <person name="Roessler K.A."/>
            <person name="Sanford J.R."/>
            <person name="Sawyer R.H."/>
            <person name="Schmidt C.J."/>
            <person name="Triplett E.W."/>
            <person name="Tuberville T.D."/>
            <person name="Venegas-Anaya M."/>
            <person name="Howard J.T."/>
            <person name="Jarvis E.D."/>
            <person name="Guillette L.J.Jr."/>
            <person name="Glenn T.C."/>
            <person name="Green R.E."/>
            <person name="Ray D.A."/>
        </authorList>
    </citation>
    <scope>NUCLEOTIDE SEQUENCE [LARGE SCALE GENOMIC DNA]</scope>
    <source>
        <strain evidence="1">KSC_2009_1</strain>
    </source>
</reference>
<protein>
    <submittedName>
        <fullName evidence="1">Uncharacterized protein</fullName>
    </submittedName>
</protein>